<evidence type="ECO:0000256" key="4">
    <source>
        <dbReference type="ARBA" id="ARBA00022759"/>
    </source>
</evidence>
<evidence type="ECO:0000256" key="5">
    <source>
        <dbReference type="ARBA" id="ARBA00022801"/>
    </source>
</evidence>
<keyword evidence="7" id="KW-0456">Lyase</keyword>
<dbReference type="GeneID" id="87824710"/>
<reference evidence="10" key="1">
    <citation type="journal article" date="2023" name="Mol. Phylogenet. Evol.">
        <title>Genome-scale phylogeny and comparative genomics of the fungal order Sordariales.</title>
        <authorList>
            <person name="Hensen N."/>
            <person name="Bonometti L."/>
            <person name="Westerberg I."/>
            <person name="Brannstrom I.O."/>
            <person name="Guillou S."/>
            <person name="Cros-Aarteil S."/>
            <person name="Calhoun S."/>
            <person name="Haridas S."/>
            <person name="Kuo A."/>
            <person name="Mondo S."/>
            <person name="Pangilinan J."/>
            <person name="Riley R."/>
            <person name="LaButti K."/>
            <person name="Andreopoulos B."/>
            <person name="Lipzen A."/>
            <person name="Chen C."/>
            <person name="Yan M."/>
            <person name="Daum C."/>
            <person name="Ng V."/>
            <person name="Clum A."/>
            <person name="Steindorff A."/>
            <person name="Ohm R.A."/>
            <person name="Martin F."/>
            <person name="Silar P."/>
            <person name="Natvig D.O."/>
            <person name="Lalanne C."/>
            <person name="Gautier V."/>
            <person name="Ament-Velasquez S.L."/>
            <person name="Kruys A."/>
            <person name="Hutchinson M.I."/>
            <person name="Powell A.J."/>
            <person name="Barry K."/>
            <person name="Miller A.N."/>
            <person name="Grigoriev I.V."/>
            <person name="Debuchy R."/>
            <person name="Gladieux P."/>
            <person name="Hiltunen Thoren M."/>
            <person name="Johannesson H."/>
        </authorList>
    </citation>
    <scope>NUCLEOTIDE SEQUENCE</scope>
    <source>
        <strain evidence="10">CBS 731.68</strain>
    </source>
</reference>
<keyword evidence="5" id="KW-0378">Hydrolase</keyword>
<keyword evidence="3" id="KW-0540">Nuclease</keyword>
<dbReference type="Gene3D" id="3.10.450.30">
    <property type="entry name" value="Microbial ribonucleases"/>
    <property type="match status" value="1"/>
</dbReference>
<dbReference type="PANTHER" id="PTHR42104:SF1">
    <property type="entry name" value="EXTRACELLULAR GUANYL-SPECIFIC RIBONUCLEASE RNTA (AFU_ORTHOLOGUE AFUA_4G03230)"/>
    <property type="match status" value="1"/>
</dbReference>
<evidence type="ECO:0000256" key="7">
    <source>
        <dbReference type="ARBA" id="ARBA00023239"/>
    </source>
</evidence>
<dbReference type="RefSeq" id="XP_062648162.1">
    <property type="nucleotide sequence ID" value="XM_062787940.1"/>
</dbReference>
<dbReference type="Proteomes" id="UP001302602">
    <property type="component" value="Unassembled WGS sequence"/>
</dbReference>
<evidence type="ECO:0000313" key="11">
    <source>
        <dbReference type="Proteomes" id="UP001302602"/>
    </source>
</evidence>
<accession>A0AAN6U231</accession>
<feature type="region of interest" description="Disordered" evidence="9">
    <location>
        <begin position="147"/>
        <end position="194"/>
    </location>
</feature>
<evidence type="ECO:0000256" key="3">
    <source>
        <dbReference type="ARBA" id="ARBA00022722"/>
    </source>
</evidence>
<comment type="similarity">
    <text evidence="1">Belongs to the ribonuclease N1/T1 family.</text>
</comment>
<comment type="catalytic activity">
    <reaction evidence="8">
        <text>[RNA] containing guanosine + H2O = an [RNA fragment]-3'-guanosine-3'-phosphate + a 5'-hydroxy-ribonucleotide-3'-[RNA fragment].</text>
        <dbReference type="EC" id="4.6.1.24"/>
    </reaction>
</comment>
<feature type="compositionally biased region" description="Gly residues" evidence="9">
    <location>
        <begin position="185"/>
        <end position="194"/>
    </location>
</feature>
<evidence type="ECO:0000256" key="8">
    <source>
        <dbReference type="ARBA" id="ARBA00034015"/>
    </source>
</evidence>
<dbReference type="EC" id="4.6.1.24" evidence="2"/>
<keyword evidence="6" id="KW-1015">Disulfide bond</keyword>
<name>A0AAN6U231_9PEZI</name>
<evidence type="ECO:0000256" key="9">
    <source>
        <dbReference type="SAM" id="MobiDB-lite"/>
    </source>
</evidence>
<feature type="compositionally biased region" description="Low complexity" evidence="9">
    <location>
        <begin position="147"/>
        <end position="173"/>
    </location>
</feature>
<dbReference type="PANTHER" id="PTHR42104">
    <property type="entry name" value="EXTRACELLULAR GUANYL-SPECIFIC RIBONUCLEASE RNTA (AFU_ORTHOLOGUE AFUA_4G03230)"/>
    <property type="match status" value="1"/>
</dbReference>
<sequence length="194" mass="19506">TLTLALCAVSANADLLLHRQGTASLSNVTCGRASYTKHQVDAAVAEGCRLHAAGEQLGSSKYPHRFNNYEGLVFAVSGPYQEFPILNSGSVYSGNAPGPDRVLFNPSYQGSCVYVGAMTHTGASGNGFVSCLETSAGGSTASIITSLPTATLSRPSTPTSTRSGASSTSTAGSDRNGAAPARSSGGQGAVVGAI</sequence>
<feature type="non-terminal residue" evidence="10">
    <location>
        <position position="194"/>
    </location>
</feature>
<keyword evidence="11" id="KW-1185">Reference proteome</keyword>
<gene>
    <name evidence="10" type="ORF">N657DRAFT_556291</name>
</gene>
<evidence type="ECO:0000256" key="1">
    <source>
        <dbReference type="ARBA" id="ARBA00009006"/>
    </source>
</evidence>
<evidence type="ECO:0000313" key="10">
    <source>
        <dbReference type="EMBL" id="KAK4124391.1"/>
    </source>
</evidence>
<dbReference type="Pfam" id="PF00545">
    <property type="entry name" value="Ribonuclease"/>
    <property type="match status" value="1"/>
</dbReference>
<evidence type="ECO:0000256" key="2">
    <source>
        <dbReference type="ARBA" id="ARBA00012549"/>
    </source>
</evidence>
<dbReference type="EMBL" id="MU853227">
    <property type="protein sequence ID" value="KAK4124391.1"/>
    <property type="molecule type" value="Genomic_DNA"/>
</dbReference>
<feature type="non-terminal residue" evidence="10">
    <location>
        <position position="1"/>
    </location>
</feature>
<dbReference type="AlphaFoldDB" id="A0AAN6U231"/>
<protein>
    <recommendedName>
        <fullName evidence="2">ribonuclease T1</fullName>
        <ecNumber evidence="2">4.6.1.24</ecNumber>
    </recommendedName>
</protein>
<dbReference type="GO" id="GO:0003723">
    <property type="term" value="F:RNA binding"/>
    <property type="evidence" value="ECO:0007669"/>
    <property type="project" value="InterPro"/>
</dbReference>
<dbReference type="GO" id="GO:0046589">
    <property type="term" value="F:ribonuclease T1 activity"/>
    <property type="evidence" value="ECO:0007669"/>
    <property type="project" value="UniProtKB-EC"/>
</dbReference>
<comment type="caution">
    <text evidence="10">The sequence shown here is derived from an EMBL/GenBank/DDBJ whole genome shotgun (WGS) entry which is preliminary data.</text>
</comment>
<dbReference type="SUPFAM" id="SSF53933">
    <property type="entry name" value="Microbial ribonucleases"/>
    <property type="match status" value="1"/>
</dbReference>
<keyword evidence="4" id="KW-0255">Endonuclease</keyword>
<proteinExistence type="inferred from homology"/>
<dbReference type="InterPro" id="IPR000026">
    <property type="entry name" value="N1-like"/>
</dbReference>
<organism evidence="10 11">
    <name type="scientific">Parathielavia appendiculata</name>
    <dbReference type="NCBI Taxonomy" id="2587402"/>
    <lineage>
        <taxon>Eukaryota</taxon>
        <taxon>Fungi</taxon>
        <taxon>Dikarya</taxon>
        <taxon>Ascomycota</taxon>
        <taxon>Pezizomycotina</taxon>
        <taxon>Sordariomycetes</taxon>
        <taxon>Sordariomycetidae</taxon>
        <taxon>Sordariales</taxon>
        <taxon>Chaetomiaceae</taxon>
        <taxon>Parathielavia</taxon>
    </lineage>
</organism>
<dbReference type="InterPro" id="IPR016191">
    <property type="entry name" value="Ribonuclease/ribotoxin"/>
</dbReference>
<reference evidence="10" key="2">
    <citation type="submission" date="2023-05" db="EMBL/GenBank/DDBJ databases">
        <authorList>
            <consortium name="Lawrence Berkeley National Laboratory"/>
            <person name="Steindorff A."/>
            <person name="Hensen N."/>
            <person name="Bonometti L."/>
            <person name="Westerberg I."/>
            <person name="Brannstrom I.O."/>
            <person name="Guillou S."/>
            <person name="Cros-Aarteil S."/>
            <person name="Calhoun S."/>
            <person name="Haridas S."/>
            <person name="Kuo A."/>
            <person name="Mondo S."/>
            <person name="Pangilinan J."/>
            <person name="Riley R."/>
            <person name="Labutti K."/>
            <person name="Andreopoulos B."/>
            <person name="Lipzen A."/>
            <person name="Chen C."/>
            <person name="Yanf M."/>
            <person name="Daum C."/>
            <person name="Ng V."/>
            <person name="Clum A."/>
            <person name="Ohm R."/>
            <person name="Martin F."/>
            <person name="Silar P."/>
            <person name="Natvig D."/>
            <person name="Lalanne C."/>
            <person name="Gautier V."/>
            <person name="Ament-Velasquez S.L."/>
            <person name="Kruys A."/>
            <person name="Hutchinson M.I."/>
            <person name="Powell A.J."/>
            <person name="Barry K."/>
            <person name="Miller A.N."/>
            <person name="Grigoriev I.V."/>
            <person name="Debuchy R."/>
            <person name="Gladieux P."/>
            <person name="Thoren M.H."/>
            <person name="Johannesson H."/>
        </authorList>
    </citation>
    <scope>NUCLEOTIDE SEQUENCE</scope>
    <source>
        <strain evidence="10">CBS 731.68</strain>
    </source>
</reference>
<evidence type="ECO:0000256" key="6">
    <source>
        <dbReference type="ARBA" id="ARBA00023157"/>
    </source>
</evidence>
<dbReference type="GO" id="GO:0016787">
    <property type="term" value="F:hydrolase activity"/>
    <property type="evidence" value="ECO:0007669"/>
    <property type="project" value="UniProtKB-KW"/>
</dbReference>